<dbReference type="RefSeq" id="WP_203664567.1">
    <property type="nucleotide sequence ID" value="NZ_BAAAZM010000026.1"/>
</dbReference>
<proteinExistence type="predicted"/>
<reference evidence="4" key="1">
    <citation type="submission" date="2021-01" db="EMBL/GenBank/DDBJ databases">
        <title>Whole genome shotgun sequence of Actinocatenispora rupis NBRC 107355.</title>
        <authorList>
            <person name="Komaki H."/>
            <person name="Tamura T."/>
        </authorList>
    </citation>
    <scope>NUCLEOTIDE SEQUENCE</scope>
    <source>
        <strain evidence="4">NBRC 107355</strain>
    </source>
</reference>
<evidence type="ECO:0000259" key="3">
    <source>
        <dbReference type="Pfam" id="PF22725"/>
    </source>
</evidence>
<dbReference type="GO" id="GO:0000166">
    <property type="term" value="F:nucleotide binding"/>
    <property type="evidence" value="ECO:0007669"/>
    <property type="project" value="InterPro"/>
</dbReference>
<dbReference type="Gene3D" id="3.40.50.720">
    <property type="entry name" value="NAD(P)-binding Rossmann-like Domain"/>
    <property type="match status" value="1"/>
</dbReference>
<dbReference type="EMBL" id="BOMB01000051">
    <property type="protein sequence ID" value="GID16008.1"/>
    <property type="molecule type" value="Genomic_DNA"/>
</dbReference>
<evidence type="ECO:0000313" key="5">
    <source>
        <dbReference type="Proteomes" id="UP000612808"/>
    </source>
</evidence>
<dbReference type="PANTHER" id="PTHR43818">
    <property type="entry name" value="BCDNA.GH03377"/>
    <property type="match status" value="1"/>
</dbReference>
<protein>
    <submittedName>
        <fullName evidence="4">1-carboxy-3-chloro-3,4-dihydroxycyclo hexa-1,5-diene dehydrogenase</fullName>
    </submittedName>
</protein>
<gene>
    <name evidence="4" type="ORF">Aru02nite_68970</name>
</gene>
<evidence type="ECO:0000259" key="2">
    <source>
        <dbReference type="Pfam" id="PF01408"/>
    </source>
</evidence>
<dbReference type="Pfam" id="PF01408">
    <property type="entry name" value="GFO_IDH_MocA"/>
    <property type="match status" value="1"/>
</dbReference>
<dbReference type="InterPro" id="IPR036291">
    <property type="entry name" value="NAD(P)-bd_dom_sf"/>
</dbReference>
<feature type="domain" description="Gfo/Idh/MocA-like oxidoreductase N-terminal" evidence="2">
    <location>
        <begin position="7"/>
        <end position="124"/>
    </location>
</feature>
<dbReference type="InterPro" id="IPR050463">
    <property type="entry name" value="Gfo/Idh/MocA_oxidrdct_glycsds"/>
</dbReference>
<feature type="domain" description="GFO/IDH/MocA-like oxidoreductase" evidence="3">
    <location>
        <begin position="133"/>
        <end position="256"/>
    </location>
</feature>
<dbReference type="SUPFAM" id="SSF51735">
    <property type="entry name" value="NAD(P)-binding Rossmann-fold domains"/>
    <property type="match status" value="1"/>
</dbReference>
<dbReference type="Pfam" id="PF22725">
    <property type="entry name" value="GFO_IDH_MocA_C3"/>
    <property type="match status" value="1"/>
</dbReference>
<evidence type="ECO:0000313" key="4">
    <source>
        <dbReference type="EMBL" id="GID16008.1"/>
    </source>
</evidence>
<organism evidence="4 5">
    <name type="scientific">Actinocatenispora rupis</name>
    <dbReference type="NCBI Taxonomy" id="519421"/>
    <lineage>
        <taxon>Bacteria</taxon>
        <taxon>Bacillati</taxon>
        <taxon>Actinomycetota</taxon>
        <taxon>Actinomycetes</taxon>
        <taxon>Micromonosporales</taxon>
        <taxon>Micromonosporaceae</taxon>
        <taxon>Actinocatenispora</taxon>
    </lineage>
</organism>
<name>A0A8J3JJ89_9ACTN</name>
<dbReference type="Gene3D" id="3.30.360.10">
    <property type="entry name" value="Dihydrodipicolinate Reductase, domain 2"/>
    <property type="match status" value="1"/>
</dbReference>
<keyword evidence="1" id="KW-0560">Oxidoreductase</keyword>
<dbReference type="AlphaFoldDB" id="A0A8J3JJ89"/>
<dbReference type="InterPro" id="IPR000683">
    <property type="entry name" value="Gfo/Idh/MocA-like_OxRdtase_N"/>
</dbReference>
<evidence type="ECO:0000256" key="1">
    <source>
        <dbReference type="ARBA" id="ARBA00023002"/>
    </source>
</evidence>
<dbReference type="Proteomes" id="UP000612808">
    <property type="component" value="Unassembled WGS sequence"/>
</dbReference>
<comment type="caution">
    <text evidence="4">The sequence shown here is derived from an EMBL/GenBank/DDBJ whole genome shotgun (WGS) entry which is preliminary data.</text>
</comment>
<dbReference type="SUPFAM" id="SSF55347">
    <property type="entry name" value="Glyceraldehyde-3-phosphate dehydrogenase-like, C-terminal domain"/>
    <property type="match status" value="1"/>
</dbReference>
<keyword evidence="5" id="KW-1185">Reference proteome</keyword>
<dbReference type="PANTHER" id="PTHR43818:SF11">
    <property type="entry name" value="BCDNA.GH03377"/>
    <property type="match status" value="1"/>
</dbReference>
<dbReference type="GO" id="GO:0016491">
    <property type="term" value="F:oxidoreductase activity"/>
    <property type="evidence" value="ECO:0007669"/>
    <property type="project" value="UniProtKB-KW"/>
</dbReference>
<dbReference type="InterPro" id="IPR055170">
    <property type="entry name" value="GFO_IDH_MocA-like_dom"/>
</dbReference>
<sequence length="359" mass="38903">MDNRKPRIGIAGLGLIARTHATAYRNLAGSVELATVCDTNAETAAAFAAEFGGRPTTDLDAMLADPDIDVVDLILPHFLHHDAATKALRAGKHLLLEKPVAPTYEAAVDIYRTAQDAGTHFMVAENTRYIAAYQAVHELLRDGAIGEVLHVRTELRSNEKQHLSEPGNWRTKYELGGGLVLDTGAHSFYLISWLLGEFAELRGVGRKLFGLPNEIEDTADVYGSLKSGAHFACTFTSISEIPHSERLELFGTKGGIVLDQMSDPVVKLYQGDHDFSGTVVDSVPFGPDAWRPGGWHFESVLTEVTDYVTALLAGHPPLIDSRDTVYALRIVDAAYESIRSGAQVSLADVTRADIAPAGR</sequence>
<accession>A0A8J3JJ89</accession>